<dbReference type="EMBL" id="FNTH01000001">
    <property type="protein sequence ID" value="SEE45920.1"/>
    <property type="molecule type" value="Genomic_DNA"/>
</dbReference>
<keyword evidence="2 4" id="KW-0238">DNA-binding</keyword>
<keyword evidence="1" id="KW-0805">Transcription regulation</keyword>
<dbReference type="SUPFAM" id="SSF46689">
    <property type="entry name" value="Homeodomain-like"/>
    <property type="match status" value="1"/>
</dbReference>
<evidence type="ECO:0000313" key="6">
    <source>
        <dbReference type="EMBL" id="SEE45920.1"/>
    </source>
</evidence>
<dbReference type="AlphaFoldDB" id="A0A1H5J0E4"/>
<evidence type="ECO:0000259" key="5">
    <source>
        <dbReference type="PROSITE" id="PS50977"/>
    </source>
</evidence>
<feature type="DNA-binding region" description="H-T-H motif" evidence="4">
    <location>
        <begin position="37"/>
        <end position="56"/>
    </location>
</feature>
<dbReference type="InterPro" id="IPR025996">
    <property type="entry name" value="MT1864/Rv1816-like_C"/>
</dbReference>
<accession>A0A1H5J0E4</accession>
<gene>
    <name evidence="6" type="ORF">SAMN05444164_8187</name>
</gene>
<dbReference type="Pfam" id="PF13305">
    <property type="entry name" value="TetR_C_33"/>
    <property type="match status" value="1"/>
</dbReference>
<name>A0A1H5J0E4_9BRAD</name>
<dbReference type="Gene3D" id="1.10.357.10">
    <property type="entry name" value="Tetracycline Repressor, domain 2"/>
    <property type="match status" value="1"/>
</dbReference>
<dbReference type="InterPro" id="IPR001647">
    <property type="entry name" value="HTH_TetR"/>
</dbReference>
<dbReference type="InterPro" id="IPR050109">
    <property type="entry name" value="HTH-type_TetR-like_transc_reg"/>
</dbReference>
<organism evidence="6 7">
    <name type="scientific">Bradyrhizobium erythrophlei</name>
    <dbReference type="NCBI Taxonomy" id="1437360"/>
    <lineage>
        <taxon>Bacteria</taxon>
        <taxon>Pseudomonadati</taxon>
        <taxon>Pseudomonadota</taxon>
        <taxon>Alphaproteobacteria</taxon>
        <taxon>Hyphomicrobiales</taxon>
        <taxon>Nitrobacteraceae</taxon>
        <taxon>Bradyrhizobium</taxon>
    </lineage>
</organism>
<dbReference type="OrthoDB" id="2356263at2"/>
<feature type="domain" description="HTH tetR-type" evidence="5">
    <location>
        <begin position="13"/>
        <end position="74"/>
    </location>
</feature>
<dbReference type="RefSeq" id="WP_092125278.1">
    <property type="nucleotide sequence ID" value="NZ_FNTH01000001.1"/>
</dbReference>
<protein>
    <submittedName>
        <fullName evidence="6">Transcriptional regulator, TetR family</fullName>
    </submittedName>
</protein>
<dbReference type="Proteomes" id="UP000198992">
    <property type="component" value="Unassembled WGS sequence"/>
</dbReference>
<evidence type="ECO:0000256" key="2">
    <source>
        <dbReference type="ARBA" id="ARBA00023125"/>
    </source>
</evidence>
<keyword evidence="3" id="KW-0804">Transcription</keyword>
<evidence type="ECO:0000313" key="7">
    <source>
        <dbReference type="Proteomes" id="UP000198992"/>
    </source>
</evidence>
<dbReference type="InterPro" id="IPR036271">
    <property type="entry name" value="Tet_transcr_reg_TetR-rel_C_sf"/>
</dbReference>
<dbReference type="GO" id="GO:0000976">
    <property type="term" value="F:transcription cis-regulatory region binding"/>
    <property type="evidence" value="ECO:0007669"/>
    <property type="project" value="TreeGrafter"/>
</dbReference>
<evidence type="ECO:0000256" key="3">
    <source>
        <dbReference type="ARBA" id="ARBA00023163"/>
    </source>
</evidence>
<evidence type="ECO:0000256" key="4">
    <source>
        <dbReference type="PROSITE-ProRule" id="PRU00335"/>
    </source>
</evidence>
<dbReference type="GO" id="GO:0003700">
    <property type="term" value="F:DNA-binding transcription factor activity"/>
    <property type="evidence" value="ECO:0007669"/>
    <property type="project" value="TreeGrafter"/>
</dbReference>
<dbReference type="PANTHER" id="PTHR30055">
    <property type="entry name" value="HTH-TYPE TRANSCRIPTIONAL REGULATOR RUTR"/>
    <property type="match status" value="1"/>
</dbReference>
<reference evidence="6 7" key="1">
    <citation type="submission" date="2016-10" db="EMBL/GenBank/DDBJ databases">
        <authorList>
            <person name="de Groot N.N."/>
        </authorList>
    </citation>
    <scope>NUCLEOTIDE SEQUENCE [LARGE SCALE GENOMIC DNA]</scope>
    <source>
        <strain evidence="6 7">MT12</strain>
    </source>
</reference>
<proteinExistence type="predicted"/>
<evidence type="ECO:0000256" key="1">
    <source>
        <dbReference type="ARBA" id="ARBA00023015"/>
    </source>
</evidence>
<dbReference type="PROSITE" id="PS50977">
    <property type="entry name" value="HTH_TETR_2"/>
    <property type="match status" value="1"/>
</dbReference>
<dbReference type="PANTHER" id="PTHR30055:SF220">
    <property type="entry name" value="TETR-FAMILY REGULATORY PROTEIN"/>
    <property type="match status" value="1"/>
</dbReference>
<dbReference type="SUPFAM" id="SSF48498">
    <property type="entry name" value="Tetracyclin repressor-like, C-terminal domain"/>
    <property type="match status" value="1"/>
</dbReference>
<dbReference type="InterPro" id="IPR009057">
    <property type="entry name" value="Homeodomain-like_sf"/>
</dbReference>
<sequence length="206" mass="22276">MKARRRNARGEGGQLREDILKAAISLIDKAGSCEGVSLRAVAKQAGIAAPSVYPHFADRDALLLAVLQKLFDELVELRTTAEDAAGSGAWERLRAGVFATVRFGLERPGHYKMLYEGRVISGLSDPKAATFGRTIQIRVAALIKEILAATPGREAEDAERLSLLLWAATHGVISLQINKPTLRWPKATVLVEELMRALIRPGAAAS</sequence>
<dbReference type="Pfam" id="PF00440">
    <property type="entry name" value="TetR_N"/>
    <property type="match status" value="1"/>
</dbReference>